<dbReference type="SUPFAM" id="SSF53756">
    <property type="entry name" value="UDP-Glycosyltransferase/glycogen phosphorylase"/>
    <property type="match status" value="1"/>
</dbReference>
<gene>
    <name evidence="2" type="ordered locus">TUZN_0012</name>
</gene>
<dbReference type="RefSeq" id="WP_013678854.1">
    <property type="nucleotide sequence ID" value="NC_015315.1"/>
</dbReference>
<dbReference type="AlphaFoldDB" id="F2L0N9"/>
<dbReference type="KEGG" id="tuz:TUZN_0012"/>
<dbReference type="eggNOG" id="arCOG01403">
    <property type="taxonomic scope" value="Archaea"/>
</dbReference>
<evidence type="ECO:0000313" key="2">
    <source>
        <dbReference type="EMBL" id="AEA11518.1"/>
    </source>
</evidence>
<name>F2L0N9_THEU7</name>
<keyword evidence="3" id="KW-1185">Reference proteome</keyword>
<dbReference type="PANTHER" id="PTHR12526">
    <property type="entry name" value="GLYCOSYLTRANSFERASE"/>
    <property type="match status" value="1"/>
</dbReference>
<dbReference type="EMBL" id="CP002590">
    <property type="protein sequence ID" value="AEA11518.1"/>
    <property type="molecule type" value="Genomic_DNA"/>
</dbReference>
<dbReference type="GO" id="GO:0016757">
    <property type="term" value="F:glycosyltransferase activity"/>
    <property type="evidence" value="ECO:0007669"/>
    <property type="project" value="InterPro"/>
</dbReference>
<dbReference type="GeneID" id="41583097"/>
<keyword evidence="2" id="KW-0808">Transferase</keyword>
<organism evidence="2 3">
    <name type="scientific">Thermoproteus uzoniensis (strain 768-20)</name>
    <dbReference type="NCBI Taxonomy" id="999630"/>
    <lineage>
        <taxon>Archaea</taxon>
        <taxon>Thermoproteota</taxon>
        <taxon>Thermoprotei</taxon>
        <taxon>Thermoproteales</taxon>
        <taxon>Thermoproteaceae</taxon>
        <taxon>Thermoproteus</taxon>
    </lineage>
</organism>
<feature type="domain" description="Glycosyl transferase family 1" evidence="1">
    <location>
        <begin position="260"/>
        <end position="413"/>
    </location>
</feature>
<reference key="2">
    <citation type="submission" date="2011-03" db="EMBL/GenBank/DDBJ databases">
        <title>Complete genome sequence of the thermoacidophilic crenarchaeon Thermoproteus uzoniensis 768-20.</title>
        <authorList>
            <person name="Mardanov A.V."/>
            <person name="Gumerov V.M."/>
            <person name="Beletsky A.V."/>
            <person name="Prokofeva M.I."/>
            <person name="Bonch-Osmolovskaya E.A."/>
            <person name="Ravin N.V."/>
            <person name="Skryabin K.G."/>
        </authorList>
    </citation>
    <scope>NUCLEOTIDE SEQUENCE</scope>
    <source>
        <strain>768-20</strain>
    </source>
</reference>
<protein>
    <submittedName>
        <fullName evidence="2">Glycosyl transferase, family 1</fullName>
    </submittedName>
</protein>
<dbReference type="Gene3D" id="3.40.50.2000">
    <property type="entry name" value="Glycogen Phosphorylase B"/>
    <property type="match status" value="1"/>
</dbReference>
<sequence>MKSIKLAIFGGRPSSWAGGHFTVLFNSAKALQYAGLDVEILNMCIDCSQFEYNIIDNIKILNIPSKVYRPFSLNFLGKISDLNVVGRIMRSSDYIITVDSISTFYFVKFKNKYQTNKNIKIFWEPGGNDLTCPLHTEICPYSNSYTETYGHAKDPLFFVTKCLPHILKSRKYTLYNTFIWPIYTSIVRKEIDGILASRGVYLEGCKLLGLEEKCKYIGFGIDENKFRFRSKDEVTEEFLKFLSNNLMNNDRNTLYSMLSKEYLFIGYIGSGKPTWKNVELLVKSFQYLARFYYNIVLIIIGREMDNLVNFLSGIEEDVVRRIFIVNKIPHTFIHYAYNIIDIFVNPSLLDSLEINTLEALMSGVITVASNRGNINDLLTKGINIPTFNPQVNHLVKTLKDIIDNIIHYRDITNKEIYPQVRKIFNLVSYGKRLKDALELID</sequence>
<accession>F2L0N9</accession>
<dbReference type="STRING" id="999630.TUZN_0012"/>
<dbReference type="InterPro" id="IPR001296">
    <property type="entry name" value="Glyco_trans_1"/>
</dbReference>
<dbReference type="Pfam" id="PF00534">
    <property type="entry name" value="Glycos_transf_1"/>
    <property type="match status" value="1"/>
</dbReference>
<proteinExistence type="predicted"/>
<dbReference type="Proteomes" id="UP000008138">
    <property type="component" value="Chromosome"/>
</dbReference>
<reference evidence="2 3" key="1">
    <citation type="journal article" date="2011" name="J. Bacteriol.">
        <title>Complete genome sequence of the thermoacidophilic crenarchaeon Thermoproteus uzoniensis 768-20.</title>
        <authorList>
            <person name="Mardanov A.V."/>
            <person name="Gumerov V.M."/>
            <person name="Beletsky A.V."/>
            <person name="Prokofeva M.I."/>
            <person name="Bonch-Osmolovskaya E.A."/>
            <person name="Ravin N.V."/>
            <person name="Skryabin K.G."/>
        </authorList>
    </citation>
    <scope>NUCLEOTIDE SEQUENCE [LARGE SCALE GENOMIC DNA]</scope>
    <source>
        <strain evidence="2 3">768-20</strain>
    </source>
</reference>
<evidence type="ECO:0000259" key="1">
    <source>
        <dbReference type="Pfam" id="PF00534"/>
    </source>
</evidence>
<evidence type="ECO:0000313" key="3">
    <source>
        <dbReference type="Proteomes" id="UP000008138"/>
    </source>
</evidence>
<dbReference type="HOGENOM" id="CLU_620587_0_0_2"/>